<proteinExistence type="inferred from homology"/>
<dbReference type="Gene3D" id="3.40.50.720">
    <property type="entry name" value="NAD(P)-binding Rossmann-like Domain"/>
    <property type="match status" value="1"/>
</dbReference>
<sequence length="234" mass="25136">LTDHGCRCAFTHLPGDNNERRTKRAVKALGIEDPWFTPLDASCDEQIDEVFTRYAEQYDALHILVHSIAFADREWLAKGNFMQTPREAFLKALDISVYTLLGITRAATPIMERSGGGSIMSMTYYGAQKVVPGYNVMGVAKSALECTTRYLAADLGAKGIRINTLSGGYLRTLAASAVGGIADLEAHSLERSPLKRNVEGSDVGKAAVFLASDLASGVTGENLFVDCGVNVVGV</sequence>
<dbReference type="EMBL" id="UOGK01000097">
    <property type="protein sequence ID" value="VAX37044.1"/>
    <property type="molecule type" value="Genomic_DNA"/>
</dbReference>
<dbReference type="Gene3D" id="1.10.8.400">
    <property type="entry name" value="Enoyl acyl carrier protein reductase"/>
    <property type="match status" value="1"/>
</dbReference>
<keyword evidence="7" id="KW-0275">Fatty acid biosynthesis</keyword>
<dbReference type="GO" id="GO:0004318">
    <property type="term" value="F:enoyl-[acyl-carrier-protein] reductase (NADH) activity"/>
    <property type="evidence" value="ECO:0007669"/>
    <property type="project" value="UniProtKB-EC"/>
</dbReference>
<dbReference type="Pfam" id="PF13561">
    <property type="entry name" value="adh_short_C2"/>
    <property type="match status" value="1"/>
</dbReference>
<dbReference type="InterPro" id="IPR002347">
    <property type="entry name" value="SDR_fam"/>
</dbReference>
<dbReference type="InterPro" id="IPR036291">
    <property type="entry name" value="NAD(P)-bd_dom_sf"/>
</dbReference>
<protein>
    <submittedName>
        <fullName evidence="8">Enoyl-[acyl-carrier-protein] reductase [NADH]</fullName>
        <ecNumber evidence="8">1.3.1.9</ecNumber>
    </submittedName>
</protein>
<dbReference type="InterPro" id="IPR014358">
    <property type="entry name" value="Enoyl-ACP_Rdtase_NADH"/>
</dbReference>
<organism evidence="8">
    <name type="scientific">hydrothermal vent metagenome</name>
    <dbReference type="NCBI Taxonomy" id="652676"/>
    <lineage>
        <taxon>unclassified sequences</taxon>
        <taxon>metagenomes</taxon>
        <taxon>ecological metagenomes</taxon>
    </lineage>
</organism>
<dbReference type="PANTHER" id="PTHR43159">
    <property type="entry name" value="ENOYL-[ACYL-CARRIER-PROTEIN] REDUCTASE"/>
    <property type="match status" value="1"/>
</dbReference>
<dbReference type="GO" id="GO:0006633">
    <property type="term" value="P:fatty acid biosynthetic process"/>
    <property type="evidence" value="ECO:0007669"/>
    <property type="project" value="UniProtKB-KW"/>
</dbReference>
<keyword evidence="4" id="KW-0276">Fatty acid metabolism</keyword>
<comment type="similarity">
    <text evidence="2">Belongs to the short-chain dehydrogenases/reductases (SDR) family. FabI subfamily.</text>
</comment>
<name>A0A3B1DLU3_9ZZZZ</name>
<accession>A0A3B1DLU3</accession>
<evidence type="ECO:0000256" key="4">
    <source>
        <dbReference type="ARBA" id="ARBA00022832"/>
    </source>
</evidence>
<dbReference type="PIRSF" id="PIRSF000094">
    <property type="entry name" value="Enoyl-ACP_rdct"/>
    <property type="match status" value="1"/>
</dbReference>
<reference evidence="8" key="1">
    <citation type="submission" date="2018-06" db="EMBL/GenBank/DDBJ databases">
        <authorList>
            <person name="Zhirakovskaya E."/>
        </authorList>
    </citation>
    <scope>NUCLEOTIDE SEQUENCE</scope>
</reference>
<evidence type="ECO:0000256" key="2">
    <source>
        <dbReference type="ARBA" id="ARBA00009233"/>
    </source>
</evidence>
<evidence type="ECO:0000256" key="1">
    <source>
        <dbReference type="ARBA" id="ARBA00005189"/>
    </source>
</evidence>
<gene>
    <name evidence="8" type="ORF">MNBD_PLANCTO03-1508</name>
</gene>
<comment type="pathway">
    <text evidence="1">Lipid metabolism.</text>
</comment>
<dbReference type="PRINTS" id="PR00081">
    <property type="entry name" value="GDHRDH"/>
</dbReference>
<evidence type="ECO:0000256" key="5">
    <source>
        <dbReference type="ARBA" id="ARBA00023002"/>
    </source>
</evidence>
<feature type="non-terminal residue" evidence="8">
    <location>
        <position position="1"/>
    </location>
</feature>
<evidence type="ECO:0000256" key="7">
    <source>
        <dbReference type="ARBA" id="ARBA00023160"/>
    </source>
</evidence>
<dbReference type="AlphaFoldDB" id="A0A3B1DLU3"/>
<dbReference type="SUPFAM" id="SSF51735">
    <property type="entry name" value="NAD(P)-binding Rossmann-fold domains"/>
    <property type="match status" value="1"/>
</dbReference>
<evidence type="ECO:0000256" key="6">
    <source>
        <dbReference type="ARBA" id="ARBA00023098"/>
    </source>
</evidence>
<evidence type="ECO:0000256" key="3">
    <source>
        <dbReference type="ARBA" id="ARBA00022516"/>
    </source>
</evidence>
<keyword evidence="3" id="KW-0444">Lipid biosynthesis</keyword>
<dbReference type="PANTHER" id="PTHR43159:SF2">
    <property type="entry name" value="ENOYL-[ACYL-CARRIER-PROTEIN] REDUCTASE [NADH], CHLOROPLASTIC"/>
    <property type="match status" value="1"/>
</dbReference>
<keyword evidence="5 8" id="KW-0560">Oxidoreductase</keyword>
<dbReference type="EC" id="1.3.1.9" evidence="8"/>
<evidence type="ECO:0000313" key="8">
    <source>
        <dbReference type="EMBL" id="VAX37044.1"/>
    </source>
</evidence>
<keyword evidence="6" id="KW-0443">Lipid metabolism</keyword>